<dbReference type="InterPro" id="IPR032675">
    <property type="entry name" value="LRR_dom_sf"/>
</dbReference>
<dbReference type="Gene3D" id="3.80.10.10">
    <property type="entry name" value="Ribonuclease Inhibitor"/>
    <property type="match status" value="1"/>
</dbReference>
<reference evidence="1" key="1">
    <citation type="submission" date="2021-02" db="EMBL/GenBank/DDBJ databases">
        <authorList>
            <person name="Nieuwenhuis M."/>
            <person name="Van De Peppel L.J.J."/>
        </authorList>
    </citation>
    <scope>NUCLEOTIDE SEQUENCE</scope>
    <source>
        <strain evidence="1">D49</strain>
    </source>
</reference>
<dbReference type="OrthoDB" id="3543113at2759"/>
<dbReference type="SUPFAM" id="SSF52047">
    <property type="entry name" value="RNI-like"/>
    <property type="match status" value="1"/>
</dbReference>
<dbReference type="AlphaFoldDB" id="A0A9P7KGJ3"/>
<accession>A0A9P7KGJ3</accession>
<dbReference type="Proteomes" id="UP000717328">
    <property type="component" value="Unassembled WGS sequence"/>
</dbReference>
<name>A0A9P7KGJ3_9AGAR</name>
<keyword evidence="2" id="KW-1185">Reference proteome</keyword>
<reference evidence="1" key="2">
    <citation type="submission" date="2021-10" db="EMBL/GenBank/DDBJ databases">
        <title>Phylogenomics reveals ancestral predisposition of the termite-cultivated fungus Termitomyces towards a domesticated lifestyle.</title>
        <authorList>
            <person name="Auxier B."/>
            <person name="Grum-Grzhimaylo A."/>
            <person name="Cardenas M.E."/>
            <person name="Lodge J.D."/>
            <person name="Laessoe T."/>
            <person name="Pedersen O."/>
            <person name="Smith M.E."/>
            <person name="Kuyper T.W."/>
            <person name="Franco-Molano E.A."/>
            <person name="Baroni T.J."/>
            <person name="Aanen D.K."/>
        </authorList>
    </citation>
    <scope>NUCLEOTIDE SEQUENCE</scope>
    <source>
        <strain evidence="1">D49</strain>
    </source>
</reference>
<dbReference type="EMBL" id="JABCKI010000224">
    <property type="protein sequence ID" value="KAG5651581.1"/>
    <property type="molecule type" value="Genomic_DNA"/>
</dbReference>
<protein>
    <submittedName>
        <fullName evidence="1">Uncharacterized protein</fullName>
    </submittedName>
</protein>
<organism evidence="1 2">
    <name type="scientific">Sphagnurus paluster</name>
    <dbReference type="NCBI Taxonomy" id="117069"/>
    <lineage>
        <taxon>Eukaryota</taxon>
        <taxon>Fungi</taxon>
        <taxon>Dikarya</taxon>
        <taxon>Basidiomycota</taxon>
        <taxon>Agaricomycotina</taxon>
        <taxon>Agaricomycetes</taxon>
        <taxon>Agaricomycetidae</taxon>
        <taxon>Agaricales</taxon>
        <taxon>Tricholomatineae</taxon>
        <taxon>Lyophyllaceae</taxon>
        <taxon>Sphagnurus</taxon>
    </lineage>
</organism>
<comment type="caution">
    <text evidence="1">The sequence shown here is derived from an EMBL/GenBank/DDBJ whole genome shotgun (WGS) entry which is preliminary data.</text>
</comment>
<evidence type="ECO:0000313" key="1">
    <source>
        <dbReference type="EMBL" id="KAG5651581.1"/>
    </source>
</evidence>
<gene>
    <name evidence="1" type="ORF">H0H81_008166</name>
</gene>
<proteinExistence type="predicted"/>
<sequence length="311" mass="35019">MDSISRMSKLRKLEITGSEPVFSHDLERKLAAFKTLTKLERIFLPRYSARGEVYEALANLPALREIGTPFRPNNIHQHPGDATPPTKATFFPQLEGLHIDLHEFDSVSLAPLLLDITRVCKSLQRLTIWGSYLLRNPSAPLHHVHLSTLTPILALANLTHLELRHPMSSPGINEAELEDLAAQIPRIRSLRLVTGDFYKLAQRFLTLRALVILAVRCLYLSELELVLDAAADLHTLPLEPPAFHALRSLSLNRSNVKDAQRVAFFLAQMLPCGCMLEANSLLWMDVTKWIPQLVRMRLVTAERVRVLAASS</sequence>
<evidence type="ECO:0000313" key="2">
    <source>
        <dbReference type="Proteomes" id="UP000717328"/>
    </source>
</evidence>